<evidence type="ECO:0000313" key="2">
    <source>
        <dbReference type="Proteomes" id="UP001515480"/>
    </source>
</evidence>
<accession>A0AB34JRD9</accession>
<keyword evidence="2" id="KW-1185">Reference proteome</keyword>
<dbReference type="AlphaFoldDB" id="A0AB34JRD9"/>
<name>A0AB34JRD9_PRYPA</name>
<reference evidence="1 2" key="1">
    <citation type="journal article" date="2024" name="Science">
        <title>Giant polyketide synthase enzymes in the biosynthesis of giant marine polyether toxins.</title>
        <authorList>
            <person name="Fallon T.R."/>
            <person name="Shende V.V."/>
            <person name="Wierzbicki I.H."/>
            <person name="Pendleton A.L."/>
            <person name="Watervoot N.F."/>
            <person name="Auber R.P."/>
            <person name="Gonzalez D.J."/>
            <person name="Wisecaver J.H."/>
            <person name="Moore B.S."/>
        </authorList>
    </citation>
    <scope>NUCLEOTIDE SEQUENCE [LARGE SCALE GENOMIC DNA]</scope>
    <source>
        <strain evidence="1 2">12B1</strain>
    </source>
</reference>
<dbReference type="Proteomes" id="UP001515480">
    <property type="component" value="Unassembled WGS sequence"/>
</dbReference>
<evidence type="ECO:0000313" key="1">
    <source>
        <dbReference type="EMBL" id="KAL1523285.1"/>
    </source>
</evidence>
<proteinExistence type="predicted"/>
<dbReference type="EMBL" id="JBGBPQ010000006">
    <property type="protein sequence ID" value="KAL1523285.1"/>
    <property type="molecule type" value="Genomic_DNA"/>
</dbReference>
<sequence length="186" mass="19669">MKSFSSRHTLLIDVIAFDHDCCALSTSSFVISLPGVGATTPSTMTSSSEAVTVAPADLNRSSMTSTFFASSSPHALSSLVDTVGLVVTPLVGATLPTIPEGITVTVAGCFFFSRPRSIEASEARAAVAGDEMMWARGATLKPSDAAVRRDSMALRNLQELKPWLNWAQPLRLPRAANSLVENVCVP</sequence>
<comment type="caution">
    <text evidence="1">The sequence shown here is derived from an EMBL/GenBank/DDBJ whole genome shotgun (WGS) entry which is preliminary data.</text>
</comment>
<organism evidence="1 2">
    <name type="scientific">Prymnesium parvum</name>
    <name type="common">Toxic golden alga</name>
    <dbReference type="NCBI Taxonomy" id="97485"/>
    <lineage>
        <taxon>Eukaryota</taxon>
        <taxon>Haptista</taxon>
        <taxon>Haptophyta</taxon>
        <taxon>Prymnesiophyceae</taxon>
        <taxon>Prymnesiales</taxon>
        <taxon>Prymnesiaceae</taxon>
        <taxon>Prymnesium</taxon>
    </lineage>
</organism>
<protein>
    <submittedName>
        <fullName evidence="1">Uncharacterized protein</fullName>
    </submittedName>
</protein>
<gene>
    <name evidence="1" type="ORF">AB1Y20_018235</name>
</gene>